<organism evidence="1 2">
    <name type="scientific">Anaerosacchariphilus polymeriproducens</name>
    <dbReference type="NCBI Taxonomy" id="1812858"/>
    <lineage>
        <taxon>Bacteria</taxon>
        <taxon>Bacillati</taxon>
        <taxon>Bacillota</taxon>
        <taxon>Clostridia</taxon>
        <taxon>Lachnospirales</taxon>
        <taxon>Lachnospiraceae</taxon>
        <taxon>Anaerosacchariphilus</taxon>
    </lineage>
</organism>
<gene>
    <name evidence="1" type="ORF">DWV06_05420</name>
</gene>
<comment type="caution">
    <text evidence="1">The sequence shown here is derived from an EMBL/GenBank/DDBJ whole genome shotgun (WGS) entry which is preliminary data.</text>
</comment>
<sequence length="83" mass="9438">MNANISQKQNTLSIGDVYKALGIKATIVYLETGGASITAAKIDPVETRARIAYAEYVYKKTKKLYENSKFDLKKYMQIYEMTM</sequence>
<evidence type="ECO:0000313" key="1">
    <source>
        <dbReference type="EMBL" id="RDU24139.1"/>
    </source>
</evidence>
<reference evidence="1 2" key="1">
    <citation type="submission" date="2018-07" db="EMBL/GenBank/DDBJ databases">
        <title>Anaerosacharophilus polymeroproducens gen. nov. sp. nov., an anaerobic bacterium isolated from salt field.</title>
        <authorList>
            <person name="Kim W."/>
            <person name="Yang S.-H."/>
            <person name="Oh J."/>
            <person name="Lee J.-H."/>
            <person name="Kwon K.K."/>
        </authorList>
    </citation>
    <scope>NUCLEOTIDE SEQUENCE [LARGE SCALE GENOMIC DNA]</scope>
    <source>
        <strain evidence="1 2">MCWD5</strain>
    </source>
</reference>
<protein>
    <submittedName>
        <fullName evidence="1">Uncharacterized protein</fullName>
    </submittedName>
</protein>
<dbReference type="AlphaFoldDB" id="A0A371AX61"/>
<proteinExistence type="predicted"/>
<name>A0A371AX61_9FIRM</name>
<dbReference type="Proteomes" id="UP000255036">
    <property type="component" value="Unassembled WGS sequence"/>
</dbReference>
<dbReference type="RefSeq" id="WP_115481164.1">
    <property type="nucleotide sequence ID" value="NZ_QRCT01000014.1"/>
</dbReference>
<keyword evidence="2" id="KW-1185">Reference proteome</keyword>
<accession>A0A371AX61</accession>
<evidence type="ECO:0000313" key="2">
    <source>
        <dbReference type="Proteomes" id="UP000255036"/>
    </source>
</evidence>
<dbReference type="EMBL" id="QRCT01000014">
    <property type="protein sequence ID" value="RDU24139.1"/>
    <property type="molecule type" value="Genomic_DNA"/>
</dbReference>